<reference evidence="7 8" key="1">
    <citation type="submission" date="2023-08" db="EMBL/GenBank/DDBJ databases">
        <title>genomic of G39.</title>
        <authorList>
            <person name="Wang Y."/>
        </authorList>
    </citation>
    <scope>NUCLEOTIDE SEQUENCE [LARGE SCALE GENOMIC DNA]</scope>
    <source>
        <strain evidence="7 8">G39</strain>
    </source>
</reference>
<dbReference type="InterPro" id="IPR025202">
    <property type="entry name" value="PLD-like_dom"/>
</dbReference>
<evidence type="ECO:0000256" key="1">
    <source>
        <dbReference type="ARBA" id="ARBA00003145"/>
    </source>
</evidence>
<dbReference type="EMBL" id="JAVAIM010000003">
    <property type="protein sequence ID" value="MDP4576350.1"/>
    <property type="molecule type" value="Genomic_DNA"/>
</dbReference>
<feature type="domain" description="PLD phosphodiesterase" evidence="6">
    <location>
        <begin position="108"/>
        <end position="135"/>
    </location>
</feature>
<keyword evidence="8" id="KW-1185">Reference proteome</keyword>
<dbReference type="CDD" id="cd09111">
    <property type="entry name" value="PLDc_ymdC_like_1"/>
    <property type="match status" value="1"/>
</dbReference>
<dbReference type="PANTHER" id="PTHR21248:SF12">
    <property type="entry name" value="CARDIOLIPIN SYNTHASE C"/>
    <property type="match status" value="1"/>
</dbReference>
<organism evidence="7 8">
    <name type="scientific">Qipengyuania profundimaris</name>
    <dbReference type="NCBI Taxonomy" id="3067652"/>
    <lineage>
        <taxon>Bacteria</taxon>
        <taxon>Pseudomonadati</taxon>
        <taxon>Pseudomonadota</taxon>
        <taxon>Alphaproteobacteria</taxon>
        <taxon>Sphingomonadales</taxon>
        <taxon>Erythrobacteraceae</taxon>
        <taxon>Qipengyuania</taxon>
    </lineage>
</organism>
<evidence type="ECO:0000313" key="8">
    <source>
        <dbReference type="Proteomes" id="UP001240639"/>
    </source>
</evidence>
<evidence type="ECO:0000256" key="2">
    <source>
        <dbReference type="ARBA" id="ARBA00004613"/>
    </source>
</evidence>
<dbReference type="PANTHER" id="PTHR21248">
    <property type="entry name" value="CARDIOLIPIN SYNTHASE"/>
    <property type="match status" value="1"/>
</dbReference>
<name>A0ABT9HTJ1_9SPHN</name>
<sequence>MSGIELLEDGIDAFAIRKVLLENAERSIDLQYYIWHDDLTGNLMLEQVRAAAARGVRVRMLLDDNGIAGLDDALRWMADLPNIEVRLFNPFRCRRFKPLDFLFRFHRANRRMHSKSFTVDNQVTIVGGRNIGDEYFAAKREGVFADLDAVCIGPVVQDVSDCFDRFWNSPLAAPLKELMPPIVGETERELTSRSSRRSSGLESVSYVDAVAKAPLLGRIERGEIELTWAPVQLVSDPPDKVVGTREEGGPLLDALSEIIGEPASELLIVSAYFVPTDSGADALAGMAQRGVDVRVLTNSYASTDVGAVHAGYAKHRTKLVRAGVSLFEVPAPDDDPKTARKFVRTGSRERDGSPGSTLHAKAFSVDGVRLFVGSLNFDPRSFSLNTELGIVIDSVALAKQMREAFDTTVARNTYRVVLNDGEIGWIDARDDDPVIERIEPGTTFSSRLLVRALERFPIDWLL</sequence>
<evidence type="ECO:0000259" key="6">
    <source>
        <dbReference type="PROSITE" id="PS50035"/>
    </source>
</evidence>
<dbReference type="Proteomes" id="UP001240639">
    <property type="component" value="Unassembled WGS sequence"/>
</dbReference>
<keyword evidence="4" id="KW-0964">Secreted</keyword>
<dbReference type="RefSeq" id="WP_305933592.1">
    <property type="nucleotide sequence ID" value="NZ_JAVAIM010000003.1"/>
</dbReference>
<comment type="subcellular location">
    <subcellularLocation>
        <location evidence="2">Secreted</location>
    </subcellularLocation>
</comment>
<feature type="domain" description="PLD phosphodiesterase" evidence="6">
    <location>
        <begin position="354"/>
        <end position="381"/>
    </location>
</feature>
<comment type="caution">
    <text evidence="7">The sequence shown here is derived from an EMBL/GenBank/DDBJ whole genome shotgun (WGS) entry which is preliminary data.</text>
</comment>
<gene>
    <name evidence="7" type="ORF">Q9K02_14505</name>
</gene>
<dbReference type="SMART" id="SM00155">
    <property type="entry name" value="PLDc"/>
    <property type="match status" value="2"/>
</dbReference>
<dbReference type="Gene3D" id="3.30.870.10">
    <property type="entry name" value="Endonuclease Chain A"/>
    <property type="match status" value="2"/>
</dbReference>
<dbReference type="SUPFAM" id="SSF56024">
    <property type="entry name" value="Phospholipase D/nuclease"/>
    <property type="match status" value="2"/>
</dbReference>
<dbReference type="PROSITE" id="PS50035">
    <property type="entry name" value="PLD"/>
    <property type="match status" value="2"/>
</dbReference>
<comment type="function">
    <text evidence="1">Could be a virulence factor.</text>
</comment>
<evidence type="ECO:0000313" key="7">
    <source>
        <dbReference type="EMBL" id="MDP4576350.1"/>
    </source>
</evidence>
<dbReference type="InterPro" id="IPR001736">
    <property type="entry name" value="PLipase_D/transphosphatidylase"/>
</dbReference>
<protein>
    <recommendedName>
        <fullName evidence="3">Phospholipase D</fullName>
    </recommendedName>
    <alternativeName>
        <fullName evidence="5">Choline phosphatase</fullName>
    </alternativeName>
</protein>
<accession>A0ABT9HTJ1</accession>
<dbReference type="CDD" id="cd09113">
    <property type="entry name" value="PLDc_ymdC_like_2"/>
    <property type="match status" value="1"/>
</dbReference>
<evidence type="ECO:0000256" key="4">
    <source>
        <dbReference type="ARBA" id="ARBA00022525"/>
    </source>
</evidence>
<dbReference type="Pfam" id="PF13091">
    <property type="entry name" value="PLDc_2"/>
    <property type="match status" value="2"/>
</dbReference>
<evidence type="ECO:0000256" key="3">
    <source>
        <dbReference type="ARBA" id="ARBA00018392"/>
    </source>
</evidence>
<proteinExistence type="predicted"/>
<evidence type="ECO:0000256" key="5">
    <source>
        <dbReference type="ARBA" id="ARBA00029594"/>
    </source>
</evidence>